<keyword evidence="3 12" id="KW-0436">Ligase</keyword>
<evidence type="ECO:0000256" key="9">
    <source>
        <dbReference type="PROSITE-ProRule" id="PRU00520"/>
    </source>
</evidence>
<name>A0A9X3B829_9BACT</name>
<dbReference type="Gene3D" id="3.30.420.40">
    <property type="match status" value="1"/>
</dbReference>
<evidence type="ECO:0000256" key="4">
    <source>
        <dbReference type="ARBA" id="ARBA00022723"/>
    </source>
</evidence>
<sequence length="771" mass="86975">MKTWAIHIGGLVQGVGFRPLVSQLAESMHLTGFVSNTNHGVDIYFNATEETTLEFYHQILKHPPVNAIIISHELKEMPAQDFTSFSINESNSQGKPDLLLTPDIAICPRCTIELTDNNNKRYRYPFITCLNCGPRYSIAKDLPYDRKNTTMDQWELCSNCQQEYFDIYNTRHYSQTNSCHECSIPMHLYNINQEEIRSESEDILALVNIALSNGNIVAVKGIGGYLLLCDATNEEAIVNLRERKKRPTKPFALLYADLEMAENDVCLTENEKTELLSKAAPIVLCTVKDEEGTGICKDLIAPGLNRIGIMLPYTGLLALITYAYNKPLIATSGNINGSPILYQDEDALIRLADFADLILTFDREIIVPQDDSVLQFSAIHQKKIIIRRSRGYAPNYFPNPFTSSECLLASGGEIKSAFALLDQKNLFVSQFLGDQGNYDAQLSFEKTVQHFFKILQCNPKHILVDKHPNYSVSSFGKNLADAFNIPFTKVQHHRAHFAAVLAENNLMQTKEPVLGVVLDGTGYGDDGQIWGGEFFLFEDHQIERIAHLDYFPQLLGDKMSREPRLSAISLCRNDLAQLSKIRKNYKEEEWEIISKVIQQPQQLLTSSMGRMLDGLASILGVQQFNTYEGEAAMKLEAMAGATLDRSFDYYPLPLIKNRLNWRIMLEAIFEDENKGIPANRIAFKVFCSLARCIKLVADYYDVSKVAFSGGVFQNALLIDLITSKLQEGYQLYFHQQLSPNDECIGFGQIAHYCIEQTSITAAMNQFTNHPT</sequence>
<evidence type="ECO:0000259" key="11">
    <source>
        <dbReference type="PROSITE" id="PS51163"/>
    </source>
</evidence>
<dbReference type="PROSITE" id="PS51163">
    <property type="entry name" value="YRDC"/>
    <property type="match status" value="1"/>
</dbReference>
<evidence type="ECO:0000313" key="13">
    <source>
        <dbReference type="Proteomes" id="UP001155483"/>
    </source>
</evidence>
<dbReference type="GO" id="GO:0016743">
    <property type="term" value="F:carboxyl- or carbamoyltransferase activity"/>
    <property type="evidence" value="ECO:0007669"/>
    <property type="project" value="UniProtKB-UniRule"/>
</dbReference>
<keyword evidence="13" id="KW-1185">Reference proteome</keyword>
<gene>
    <name evidence="12" type="primary">hypF</name>
    <name evidence="12" type="ORF">OCK74_08440</name>
</gene>
<dbReference type="NCBIfam" id="TIGR00143">
    <property type="entry name" value="hypF"/>
    <property type="match status" value="1"/>
</dbReference>
<evidence type="ECO:0000256" key="3">
    <source>
        <dbReference type="ARBA" id="ARBA00022598"/>
    </source>
</evidence>
<dbReference type="InterPro" id="IPR004421">
    <property type="entry name" value="Carbamoyltransferase_HypF"/>
</dbReference>
<dbReference type="PIRSF" id="PIRSF006256">
    <property type="entry name" value="CMPcnvr_hdrg_mat"/>
    <property type="match status" value="1"/>
</dbReference>
<dbReference type="PANTHER" id="PTHR42959:SF1">
    <property type="entry name" value="CARBAMOYLTRANSFERASE HYPF"/>
    <property type="match status" value="1"/>
</dbReference>
<comment type="caution">
    <text evidence="12">The sequence shown here is derived from an EMBL/GenBank/DDBJ whole genome shotgun (WGS) entry which is preliminary data.</text>
</comment>
<evidence type="ECO:0000313" key="12">
    <source>
        <dbReference type="EMBL" id="MCU7549141.1"/>
    </source>
</evidence>
<dbReference type="SUPFAM" id="SSF55821">
    <property type="entry name" value="YrdC/RibB"/>
    <property type="match status" value="1"/>
</dbReference>
<dbReference type="Proteomes" id="UP001155483">
    <property type="component" value="Unassembled WGS sequence"/>
</dbReference>
<dbReference type="PROSITE" id="PS00150">
    <property type="entry name" value="ACYLPHOSPHATASE_1"/>
    <property type="match status" value="1"/>
</dbReference>
<dbReference type="EMBL" id="JAOTIF010000004">
    <property type="protein sequence ID" value="MCU7549141.1"/>
    <property type="molecule type" value="Genomic_DNA"/>
</dbReference>
<dbReference type="PROSITE" id="PS51160">
    <property type="entry name" value="ACYLPHOSPHATASE_3"/>
    <property type="match status" value="1"/>
</dbReference>
<dbReference type="SUPFAM" id="SSF54975">
    <property type="entry name" value="Acylphosphatase/BLUF domain-like"/>
    <property type="match status" value="1"/>
</dbReference>
<dbReference type="Gene3D" id="3.30.110.120">
    <property type="match status" value="1"/>
</dbReference>
<dbReference type="SUPFAM" id="SSF53067">
    <property type="entry name" value="Actin-like ATPase domain"/>
    <property type="match status" value="1"/>
</dbReference>
<dbReference type="Pfam" id="PF01300">
    <property type="entry name" value="Sua5_yciO_yrdC"/>
    <property type="match status" value="1"/>
</dbReference>
<comment type="pathway">
    <text evidence="1">Protein modification; [NiFe] hydrogenase maturation.</text>
</comment>
<dbReference type="Pfam" id="PF07503">
    <property type="entry name" value="zf-HYPF"/>
    <property type="match status" value="2"/>
</dbReference>
<feature type="domain" description="YrdC-like" evidence="11">
    <location>
        <begin position="201"/>
        <end position="391"/>
    </location>
</feature>
<reference evidence="12" key="1">
    <citation type="submission" date="2022-09" db="EMBL/GenBank/DDBJ databases">
        <authorList>
            <person name="Yuan C."/>
            <person name="Ke Z."/>
        </authorList>
    </citation>
    <scope>NUCLEOTIDE SEQUENCE</scope>
    <source>
        <strain evidence="12">LB-8</strain>
    </source>
</reference>
<keyword evidence="9" id="KW-0378">Hydrolase</keyword>
<evidence type="ECO:0000256" key="8">
    <source>
        <dbReference type="PIRNR" id="PIRNR006256"/>
    </source>
</evidence>
<dbReference type="GO" id="GO:0051604">
    <property type="term" value="P:protein maturation"/>
    <property type="evidence" value="ECO:0007669"/>
    <property type="project" value="TreeGrafter"/>
</dbReference>
<evidence type="ECO:0000256" key="2">
    <source>
        <dbReference type="ARBA" id="ARBA00008097"/>
    </source>
</evidence>
<evidence type="ECO:0000256" key="5">
    <source>
        <dbReference type="ARBA" id="ARBA00022771"/>
    </source>
</evidence>
<keyword evidence="5" id="KW-0863">Zinc-finger</keyword>
<dbReference type="EC" id="6.2.-.-" evidence="8"/>
<dbReference type="InterPro" id="IPR051060">
    <property type="entry name" value="Carbamoyltrans_HypF-like"/>
</dbReference>
<dbReference type="GO" id="GO:0008270">
    <property type="term" value="F:zinc ion binding"/>
    <property type="evidence" value="ECO:0007669"/>
    <property type="project" value="UniProtKB-KW"/>
</dbReference>
<feature type="domain" description="Acylphosphatase-like" evidence="10">
    <location>
        <begin position="3"/>
        <end position="89"/>
    </location>
</feature>
<dbReference type="InterPro" id="IPR036046">
    <property type="entry name" value="Acylphosphatase-like_dom_sf"/>
</dbReference>
<dbReference type="Pfam" id="PF00708">
    <property type="entry name" value="Acylphosphatase"/>
    <property type="match status" value="1"/>
</dbReference>
<dbReference type="InterPro" id="IPR041440">
    <property type="entry name" value="HypF_C"/>
</dbReference>
<protein>
    <recommendedName>
        <fullName evidence="8">Carbamoyltransferase</fullName>
        <ecNumber evidence="8">6.2.-.-</ecNumber>
    </recommendedName>
</protein>
<feature type="active site" evidence="9">
    <location>
        <position position="18"/>
    </location>
</feature>
<organism evidence="12 13">
    <name type="scientific">Paraflavisolibacter caeni</name>
    <dbReference type="NCBI Taxonomy" id="2982496"/>
    <lineage>
        <taxon>Bacteria</taxon>
        <taxon>Pseudomonadati</taxon>
        <taxon>Bacteroidota</taxon>
        <taxon>Chitinophagia</taxon>
        <taxon>Chitinophagales</taxon>
        <taxon>Chitinophagaceae</taxon>
        <taxon>Paraflavisolibacter</taxon>
    </lineage>
</organism>
<dbReference type="InterPro" id="IPR001792">
    <property type="entry name" value="Acylphosphatase-like_dom"/>
</dbReference>
<dbReference type="InterPro" id="IPR017968">
    <property type="entry name" value="Acylphosphatase_CS"/>
</dbReference>
<proteinExistence type="inferred from homology"/>
<dbReference type="InterPro" id="IPR006070">
    <property type="entry name" value="Sua5-like_dom"/>
</dbReference>
<evidence type="ECO:0000259" key="10">
    <source>
        <dbReference type="PROSITE" id="PS51160"/>
    </source>
</evidence>
<keyword evidence="6" id="KW-0862">Zinc</keyword>
<evidence type="ECO:0000256" key="1">
    <source>
        <dbReference type="ARBA" id="ARBA00004711"/>
    </source>
</evidence>
<dbReference type="InterPro" id="IPR011125">
    <property type="entry name" value="Znf_HypF"/>
</dbReference>
<accession>A0A9X3B829</accession>
<dbReference type="InterPro" id="IPR055128">
    <property type="entry name" value="HypF_C_2"/>
</dbReference>
<dbReference type="GO" id="GO:0003725">
    <property type="term" value="F:double-stranded RNA binding"/>
    <property type="evidence" value="ECO:0007669"/>
    <property type="project" value="InterPro"/>
</dbReference>
<evidence type="ECO:0000256" key="7">
    <source>
        <dbReference type="ARBA" id="ARBA00048220"/>
    </source>
</evidence>
<comment type="similarity">
    <text evidence="2 8">Belongs to the carbamoyltransferase HypF family.</text>
</comment>
<dbReference type="RefSeq" id="WP_279296582.1">
    <property type="nucleotide sequence ID" value="NZ_JAOTIF010000004.1"/>
</dbReference>
<dbReference type="Gene3D" id="3.30.420.360">
    <property type="match status" value="1"/>
</dbReference>
<dbReference type="InterPro" id="IPR043129">
    <property type="entry name" value="ATPase_NBD"/>
</dbReference>
<keyword evidence="4" id="KW-0479">Metal-binding</keyword>
<dbReference type="PANTHER" id="PTHR42959">
    <property type="entry name" value="CARBAMOYLTRANSFERASE"/>
    <property type="match status" value="1"/>
</dbReference>
<dbReference type="Pfam" id="PF17788">
    <property type="entry name" value="HypF_C"/>
    <property type="match status" value="1"/>
</dbReference>
<comment type="catalytic activity">
    <reaction evidence="9">
        <text>an acyl phosphate + H2O = a carboxylate + phosphate + H(+)</text>
        <dbReference type="Rhea" id="RHEA:14965"/>
        <dbReference type="ChEBI" id="CHEBI:15377"/>
        <dbReference type="ChEBI" id="CHEBI:15378"/>
        <dbReference type="ChEBI" id="CHEBI:29067"/>
        <dbReference type="ChEBI" id="CHEBI:43474"/>
        <dbReference type="ChEBI" id="CHEBI:59918"/>
        <dbReference type="EC" id="3.6.1.7"/>
    </reaction>
</comment>
<dbReference type="Pfam" id="PF22521">
    <property type="entry name" value="HypF_C_2"/>
    <property type="match status" value="1"/>
</dbReference>
<feature type="active site" evidence="9">
    <location>
        <position position="36"/>
    </location>
</feature>
<dbReference type="Gene3D" id="3.90.870.50">
    <property type="match status" value="1"/>
</dbReference>
<evidence type="ECO:0000256" key="6">
    <source>
        <dbReference type="ARBA" id="ARBA00022833"/>
    </source>
</evidence>
<dbReference type="InterPro" id="IPR017945">
    <property type="entry name" value="DHBP_synth_RibB-like_a/b_dom"/>
</dbReference>
<reference evidence="12" key="2">
    <citation type="submission" date="2023-04" db="EMBL/GenBank/DDBJ databases">
        <title>Paracnuella aquatica gen. nov., sp. nov., a member of the family Chitinophagaceae isolated from a hot spring.</title>
        <authorList>
            <person name="Wang C."/>
        </authorList>
    </citation>
    <scope>NUCLEOTIDE SEQUENCE</scope>
    <source>
        <strain evidence="12">LB-8</strain>
    </source>
</reference>
<dbReference type="GO" id="GO:0016874">
    <property type="term" value="F:ligase activity"/>
    <property type="evidence" value="ECO:0007669"/>
    <property type="project" value="UniProtKB-UniRule"/>
</dbReference>
<dbReference type="AlphaFoldDB" id="A0A9X3B829"/>
<comment type="catalytic activity">
    <reaction evidence="7">
        <text>C-terminal L-cysteinyl-[HypE protein] + carbamoyl phosphate + ATP + H2O = C-terminal S-carboxamide-L-cysteinyl-[HypE protein] + AMP + phosphate + diphosphate + H(+)</text>
        <dbReference type="Rhea" id="RHEA:55636"/>
        <dbReference type="Rhea" id="RHEA-COMP:14247"/>
        <dbReference type="Rhea" id="RHEA-COMP:14392"/>
        <dbReference type="ChEBI" id="CHEBI:15377"/>
        <dbReference type="ChEBI" id="CHEBI:15378"/>
        <dbReference type="ChEBI" id="CHEBI:30616"/>
        <dbReference type="ChEBI" id="CHEBI:33019"/>
        <dbReference type="ChEBI" id="CHEBI:43474"/>
        <dbReference type="ChEBI" id="CHEBI:58228"/>
        <dbReference type="ChEBI" id="CHEBI:76913"/>
        <dbReference type="ChEBI" id="CHEBI:139126"/>
        <dbReference type="ChEBI" id="CHEBI:456215"/>
    </reaction>
</comment>
<dbReference type="GO" id="GO:0003998">
    <property type="term" value="F:acylphosphatase activity"/>
    <property type="evidence" value="ECO:0007669"/>
    <property type="project" value="UniProtKB-EC"/>
</dbReference>